<evidence type="ECO:0000313" key="3">
    <source>
        <dbReference type="Proteomes" id="UP001054837"/>
    </source>
</evidence>
<name>A0AAV4P0I4_9ARAC</name>
<accession>A0AAV4P0I4</accession>
<evidence type="ECO:0000313" key="2">
    <source>
        <dbReference type="EMBL" id="GIX89721.1"/>
    </source>
</evidence>
<dbReference type="EMBL" id="BPLQ01002197">
    <property type="protein sequence ID" value="GIX89721.1"/>
    <property type="molecule type" value="Genomic_DNA"/>
</dbReference>
<dbReference type="Proteomes" id="UP001054837">
    <property type="component" value="Unassembled WGS sequence"/>
</dbReference>
<evidence type="ECO:0000256" key="1">
    <source>
        <dbReference type="SAM" id="MobiDB-lite"/>
    </source>
</evidence>
<gene>
    <name evidence="2" type="ORF">CDAR_245101</name>
</gene>
<feature type="region of interest" description="Disordered" evidence="1">
    <location>
        <begin position="1"/>
        <end position="21"/>
    </location>
</feature>
<organism evidence="2 3">
    <name type="scientific">Caerostris darwini</name>
    <dbReference type="NCBI Taxonomy" id="1538125"/>
    <lineage>
        <taxon>Eukaryota</taxon>
        <taxon>Metazoa</taxon>
        <taxon>Ecdysozoa</taxon>
        <taxon>Arthropoda</taxon>
        <taxon>Chelicerata</taxon>
        <taxon>Arachnida</taxon>
        <taxon>Araneae</taxon>
        <taxon>Araneomorphae</taxon>
        <taxon>Entelegynae</taxon>
        <taxon>Araneoidea</taxon>
        <taxon>Araneidae</taxon>
        <taxon>Caerostris</taxon>
    </lineage>
</organism>
<protein>
    <submittedName>
        <fullName evidence="2">Uncharacterized protein</fullName>
    </submittedName>
</protein>
<proteinExistence type="predicted"/>
<keyword evidence="3" id="KW-1185">Reference proteome</keyword>
<dbReference type="AlphaFoldDB" id="A0AAV4P0I4"/>
<reference evidence="2 3" key="1">
    <citation type="submission" date="2021-06" db="EMBL/GenBank/DDBJ databases">
        <title>Caerostris darwini draft genome.</title>
        <authorList>
            <person name="Kono N."/>
            <person name="Arakawa K."/>
        </authorList>
    </citation>
    <scope>NUCLEOTIDE SEQUENCE [LARGE SCALE GENOMIC DNA]</scope>
</reference>
<feature type="compositionally biased region" description="Polar residues" evidence="1">
    <location>
        <begin position="1"/>
        <end position="12"/>
    </location>
</feature>
<comment type="caution">
    <text evidence="2">The sequence shown here is derived from an EMBL/GenBank/DDBJ whole genome shotgun (WGS) entry which is preliminary data.</text>
</comment>
<sequence length="68" mass="7402">MHVNDFCQTRSPGPTGGKVVERIDQHPKGEGLNPLAVSSLLEDSVTVDIVCLCIDCFLLREFSSLSLI</sequence>